<evidence type="ECO:0000313" key="7">
    <source>
        <dbReference type="Proteomes" id="UP000664795"/>
    </source>
</evidence>
<dbReference type="PANTHER" id="PTHR43133">
    <property type="entry name" value="RNA POLYMERASE ECF-TYPE SIGMA FACTO"/>
    <property type="match status" value="1"/>
</dbReference>
<evidence type="ECO:0000313" key="6">
    <source>
        <dbReference type="EMBL" id="MBO0931131.1"/>
    </source>
</evidence>
<dbReference type="Gene3D" id="1.10.1740.10">
    <property type="match status" value="1"/>
</dbReference>
<dbReference type="SUPFAM" id="SSF88659">
    <property type="entry name" value="Sigma3 and sigma4 domains of RNA polymerase sigma factors"/>
    <property type="match status" value="1"/>
</dbReference>
<dbReference type="SUPFAM" id="SSF88946">
    <property type="entry name" value="Sigma2 domain of RNA polymerase sigma factors"/>
    <property type="match status" value="1"/>
</dbReference>
<protein>
    <submittedName>
        <fullName evidence="6">Sigma-70 family RNA polymerase sigma factor</fullName>
    </submittedName>
</protein>
<dbReference type="GO" id="GO:0016987">
    <property type="term" value="F:sigma factor activity"/>
    <property type="evidence" value="ECO:0007669"/>
    <property type="project" value="UniProtKB-KW"/>
</dbReference>
<keyword evidence="2" id="KW-0805">Transcription regulation</keyword>
<evidence type="ECO:0000256" key="3">
    <source>
        <dbReference type="ARBA" id="ARBA00023082"/>
    </source>
</evidence>
<name>A0A939G6V6_9BACT</name>
<dbReference type="EMBL" id="JAFMYU010000005">
    <property type="protein sequence ID" value="MBO0931131.1"/>
    <property type="molecule type" value="Genomic_DNA"/>
</dbReference>
<feature type="domain" description="RNA polymerase sigma-70 region 2" evidence="5">
    <location>
        <begin position="26"/>
        <end position="96"/>
    </location>
</feature>
<gene>
    <name evidence="6" type="ORF">J2I48_09015</name>
</gene>
<proteinExistence type="inferred from homology"/>
<dbReference type="InterPro" id="IPR013325">
    <property type="entry name" value="RNA_pol_sigma_r2"/>
</dbReference>
<keyword evidence="7" id="KW-1185">Reference proteome</keyword>
<sequence>MNTPRPFSETVALIGQRDPKTWNELLRRSKHRMVGYARRFGAFSDEDIADLISETFVVLLRRIDAGELVFNDEMKLDAYLLRIFINLVHNALRKKSQSIKLHVPLEQLESVDDDDEPLLKQRDTLDTWFDGTDPTDEQERIGQMKRALTTLPDRDRELLLLWAQGYTYDALGELFGFTNDYLKVKLYRIRQHVARWFAQHTPKIAML</sequence>
<dbReference type="InterPro" id="IPR007627">
    <property type="entry name" value="RNA_pol_sigma70_r2"/>
</dbReference>
<evidence type="ECO:0000259" key="5">
    <source>
        <dbReference type="Pfam" id="PF04542"/>
    </source>
</evidence>
<dbReference type="Proteomes" id="UP000664795">
    <property type="component" value="Unassembled WGS sequence"/>
</dbReference>
<reference evidence="6 7" key="1">
    <citation type="submission" date="2021-03" db="EMBL/GenBank/DDBJ databases">
        <title>Fibrella sp. HMF5036 genome sequencing and assembly.</title>
        <authorList>
            <person name="Kang H."/>
            <person name="Kim H."/>
            <person name="Bae S."/>
            <person name="Joh K."/>
        </authorList>
    </citation>
    <scope>NUCLEOTIDE SEQUENCE [LARGE SCALE GENOMIC DNA]</scope>
    <source>
        <strain evidence="6 7">HMF5036</strain>
    </source>
</reference>
<dbReference type="GO" id="GO:0006352">
    <property type="term" value="P:DNA-templated transcription initiation"/>
    <property type="evidence" value="ECO:0007669"/>
    <property type="project" value="InterPro"/>
</dbReference>
<comment type="caution">
    <text evidence="6">The sequence shown here is derived from an EMBL/GenBank/DDBJ whole genome shotgun (WGS) entry which is preliminary data.</text>
</comment>
<comment type="similarity">
    <text evidence="1">Belongs to the sigma-70 factor family. ECF subfamily.</text>
</comment>
<dbReference type="Pfam" id="PF04542">
    <property type="entry name" value="Sigma70_r2"/>
    <property type="match status" value="1"/>
</dbReference>
<keyword evidence="4" id="KW-0804">Transcription</keyword>
<keyword evidence="3" id="KW-0731">Sigma factor</keyword>
<dbReference type="RefSeq" id="WP_207335085.1">
    <property type="nucleotide sequence ID" value="NZ_JAFMYU010000005.1"/>
</dbReference>
<evidence type="ECO:0000256" key="1">
    <source>
        <dbReference type="ARBA" id="ARBA00010641"/>
    </source>
</evidence>
<dbReference type="PANTHER" id="PTHR43133:SF51">
    <property type="entry name" value="RNA POLYMERASE SIGMA FACTOR"/>
    <property type="match status" value="1"/>
</dbReference>
<dbReference type="AlphaFoldDB" id="A0A939G6V6"/>
<evidence type="ECO:0000256" key="2">
    <source>
        <dbReference type="ARBA" id="ARBA00023015"/>
    </source>
</evidence>
<organism evidence="6 7">
    <name type="scientific">Fibrella aquatilis</name>
    <dbReference type="NCBI Taxonomy" id="2817059"/>
    <lineage>
        <taxon>Bacteria</taxon>
        <taxon>Pseudomonadati</taxon>
        <taxon>Bacteroidota</taxon>
        <taxon>Cytophagia</taxon>
        <taxon>Cytophagales</taxon>
        <taxon>Spirosomataceae</taxon>
        <taxon>Fibrella</taxon>
    </lineage>
</organism>
<dbReference type="InterPro" id="IPR014284">
    <property type="entry name" value="RNA_pol_sigma-70_dom"/>
</dbReference>
<dbReference type="InterPro" id="IPR013324">
    <property type="entry name" value="RNA_pol_sigma_r3/r4-like"/>
</dbReference>
<dbReference type="InterPro" id="IPR039425">
    <property type="entry name" value="RNA_pol_sigma-70-like"/>
</dbReference>
<dbReference type="Gene3D" id="1.10.10.10">
    <property type="entry name" value="Winged helix-like DNA-binding domain superfamily/Winged helix DNA-binding domain"/>
    <property type="match status" value="1"/>
</dbReference>
<dbReference type="InterPro" id="IPR036388">
    <property type="entry name" value="WH-like_DNA-bd_sf"/>
</dbReference>
<accession>A0A939G6V6</accession>
<dbReference type="NCBIfam" id="TIGR02937">
    <property type="entry name" value="sigma70-ECF"/>
    <property type="match status" value="1"/>
</dbReference>
<evidence type="ECO:0000256" key="4">
    <source>
        <dbReference type="ARBA" id="ARBA00023163"/>
    </source>
</evidence>